<dbReference type="KEGG" id="ruv:EC9_53960"/>
<dbReference type="Proteomes" id="UP000319557">
    <property type="component" value="Chromosome"/>
</dbReference>
<dbReference type="CDD" id="cd14014">
    <property type="entry name" value="STKc_PknB_like"/>
    <property type="match status" value="1"/>
</dbReference>
<gene>
    <name evidence="7" type="primary">pknB_27</name>
    <name evidence="7" type="ORF">EC9_53960</name>
</gene>
<dbReference type="SMART" id="SM00240">
    <property type="entry name" value="FHA"/>
    <property type="match status" value="1"/>
</dbReference>
<dbReference type="PROSITE" id="PS50006">
    <property type="entry name" value="FHA_DOMAIN"/>
    <property type="match status" value="1"/>
</dbReference>
<evidence type="ECO:0000259" key="6">
    <source>
        <dbReference type="PROSITE" id="PS50011"/>
    </source>
</evidence>
<dbReference type="EMBL" id="CP036261">
    <property type="protein sequence ID" value="QDS91176.1"/>
    <property type="molecule type" value="Genomic_DNA"/>
</dbReference>
<organism evidence="7 8">
    <name type="scientific">Rosistilla ulvae</name>
    <dbReference type="NCBI Taxonomy" id="1930277"/>
    <lineage>
        <taxon>Bacteria</taxon>
        <taxon>Pseudomonadati</taxon>
        <taxon>Planctomycetota</taxon>
        <taxon>Planctomycetia</taxon>
        <taxon>Pirellulales</taxon>
        <taxon>Pirellulaceae</taxon>
        <taxon>Rosistilla</taxon>
    </lineage>
</organism>
<dbReference type="GO" id="GO:0005524">
    <property type="term" value="F:ATP binding"/>
    <property type="evidence" value="ECO:0007669"/>
    <property type="project" value="UniProtKB-KW"/>
</dbReference>
<proteinExistence type="predicted"/>
<evidence type="ECO:0000313" key="8">
    <source>
        <dbReference type="Proteomes" id="UP000319557"/>
    </source>
</evidence>
<dbReference type="PROSITE" id="PS50011">
    <property type="entry name" value="PROTEIN_KINASE_DOM"/>
    <property type="match status" value="1"/>
</dbReference>
<dbReference type="SUPFAM" id="SSF49879">
    <property type="entry name" value="SMAD/FHA domain"/>
    <property type="match status" value="1"/>
</dbReference>
<protein>
    <submittedName>
        <fullName evidence="7">Serine/threonine-protein kinase PknB</fullName>
        <ecNumber evidence="7">2.7.11.1</ecNumber>
    </submittedName>
</protein>
<dbReference type="Gene3D" id="3.30.200.20">
    <property type="entry name" value="Phosphorylase Kinase, domain 1"/>
    <property type="match status" value="1"/>
</dbReference>
<dbReference type="GO" id="GO:0004674">
    <property type="term" value="F:protein serine/threonine kinase activity"/>
    <property type="evidence" value="ECO:0007669"/>
    <property type="project" value="UniProtKB-EC"/>
</dbReference>
<evidence type="ECO:0000256" key="2">
    <source>
        <dbReference type="ARBA" id="ARBA00022741"/>
    </source>
</evidence>
<evidence type="ECO:0000259" key="5">
    <source>
        <dbReference type="PROSITE" id="PS50006"/>
    </source>
</evidence>
<dbReference type="PANTHER" id="PTHR43289:SF6">
    <property type="entry name" value="SERINE_THREONINE-PROTEIN KINASE NEKL-3"/>
    <property type="match status" value="1"/>
</dbReference>
<feature type="domain" description="FHA" evidence="5">
    <location>
        <begin position="25"/>
        <end position="74"/>
    </location>
</feature>
<keyword evidence="4" id="KW-0067">ATP-binding</keyword>
<dbReference type="RefSeq" id="WP_145348857.1">
    <property type="nucleotide sequence ID" value="NZ_CP036261.1"/>
</dbReference>
<feature type="domain" description="Protein kinase" evidence="6">
    <location>
        <begin position="133"/>
        <end position="398"/>
    </location>
</feature>
<reference evidence="7 8" key="1">
    <citation type="submission" date="2019-02" db="EMBL/GenBank/DDBJ databases">
        <title>Deep-cultivation of Planctomycetes and their phenomic and genomic characterization uncovers novel biology.</title>
        <authorList>
            <person name="Wiegand S."/>
            <person name="Jogler M."/>
            <person name="Boedeker C."/>
            <person name="Pinto D."/>
            <person name="Vollmers J."/>
            <person name="Rivas-Marin E."/>
            <person name="Kohn T."/>
            <person name="Peeters S.H."/>
            <person name="Heuer A."/>
            <person name="Rast P."/>
            <person name="Oberbeckmann S."/>
            <person name="Bunk B."/>
            <person name="Jeske O."/>
            <person name="Meyerdierks A."/>
            <person name="Storesund J.E."/>
            <person name="Kallscheuer N."/>
            <person name="Luecker S."/>
            <person name="Lage O.M."/>
            <person name="Pohl T."/>
            <person name="Merkel B.J."/>
            <person name="Hornburger P."/>
            <person name="Mueller R.-W."/>
            <person name="Bruemmer F."/>
            <person name="Labrenz M."/>
            <person name="Spormann A.M."/>
            <person name="Op den Camp H."/>
            <person name="Overmann J."/>
            <person name="Amann R."/>
            <person name="Jetten M.S.M."/>
            <person name="Mascher T."/>
            <person name="Medema M.H."/>
            <person name="Devos D.P."/>
            <person name="Kaster A.-K."/>
            <person name="Ovreas L."/>
            <person name="Rohde M."/>
            <person name="Galperin M.Y."/>
            <person name="Jogler C."/>
        </authorList>
    </citation>
    <scope>NUCLEOTIDE SEQUENCE [LARGE SCALE GENOMIC DNA]</scope>
    <source>
        <strain evidence="7 8">EC9</strain>
    </source>
</reference>
<dbReference type="OrthoDB" id="6111975at2"/>
<dbReference type="AlphaFoldDB" id="A0A517M8G2"/>
<evidence type="ECO:0000256" key="4">
    <source>
        <dbReference type="ARBA" id="ARBA00022840"/>
    </source>
</evidence>
<dbReference type="InterPro" id="IPR011009">
    <property type="entry name" value="Kinase-like_dom_sf"/>
</dbReference>
<dbReference type="PANTHER" id="PTHR43289">
    <property type="entry name" value="MITOGEN-ACTIVATED PROTEIN KINASE KINASE KINASE 20-RELATED"/>
    <property type="match status" value="1"/>
</dbReference>
<accession>A0A517M8G2</accession>
<evidence type="ECO:0000256" key="3">
    <source>
        <dbReference type="ARBA" id="ARBA00022777"/>
    </source>
</evidence>
<dbReference type="InterPro" id="IPR000253">
    <property type="entry name" value="FHA_dom"/>
</dbReference>
<dbReference type="Pfam" id="PF00498">
    <property type="entry name" value="FHA"/>
    <property type="match status" value="1"/>
</dbReference>
<dbReference type="InterPro" id="IPR000719">
    <property type="entry name" value="Prot_kinase_dom"/>
</dbReference>
<keyword evidence="3 7" id="KW-0418">Kinase</keyword>
<evidence type="ECO:0000256" key="1">
    <source>
        <dbReference type="ARBA" id="ARBA00022679"/>
    </source>
</evidence>
<name>A0A517M8G2_9BACT</name>
<dbReference type="Gene3D" id="2.60.200.20">
    <property type="match status" value="1"/>
</dbReference>
<keyword evidence="8" id="KW-1185">Reference proteome</keyword>
<evidence type="ECO:0000313" key="7">
    <source>
        <dbReference type="EMBL" id="QDS91176.1"/>
    </source>
</evidence>
<dbReference type="SUPFAM" id="SSF56112">
    <property type="entry name" value="Protein kinase-like (PK-like)"/>
    <property type="match status" value="1"/>
</dbReference>
<dbReference type="Gene3D" id="1.10.510.10">
    <property type="entry name" value="Transferase(Phosphotransferase) domain 1"/>
    <property type="match status" value="1"/>
</dbReference>
<dbReference type="CDD" id="cd00060">
    <property type="entry name" value="FHA"/>
    <property type="match status" value="1"/>
</dbReference>
<dbReference type="InterPro" id="IPR008984">
    <property type="entry name" value="SMAD_FHA_dom_sf"/>
</dbReference>
<sequence>MRDKLFIIEGPDQGRWFEIPETQALVIGRGSDSDTKIRDPRLSRIHCELVVANGKYLLTDRGSSAGTFVDAVPLVQPRPMQRGDTFRIGDTMLRIEAGSALDASTIRPTDASAMPDRSPRAMHELVGEVIYRYRLDELVCSGTSSAVFRAWDQRRNRQVALKVLKPQMTSSEQQQDRFIRAMRTMLPIQHPNIVRLRKAGRTGPFCWAAMQWIDGISVDRLIQQIGVAGMMDWKDAWRVAVHIGRALQEASLHHVVHRNITPSNILRRNSDQAYLLSDLVFARALEVTDSAQITRPGDIVGQLPYMAPELLLDPGKVDGRSDLYGLGATLYALLTGVPPFYGLTVGDLLDKIRNSVPRVPQELQLGLDERFSDVVMKLLATDPQNRFATPSELLRQLAHVGRYGGIEMD</sequence>
<keyword evidence="1 7" id="KW-0808">Transferase</keyword>
<keyword evidence="2" id="KW-0547">Nucleotide-binding</keyword>
<dbReference type="Pfam" id="PF00069">
    <property type="entry name" value="Pkinase"/>
    <property type="match status" value="1"/>
</dbReference>
<dbReference type="EC" id="2.7.11.1" evidence="7"/>